<keyword evidence="3" id="KW-1185">Reference proteome</keyword>
<feature type="transmembrane region" description="Helical" evidence="1">
    <location>
        <begin position="27"/>
        <end position="60"/>
    </location>
</feature>
<protein>
    <submittedName>
        <fullName evidence="2">SCO6880 family protein</fullName>
    </submittedName>
</protein>
<keyword evidence="1" id="KW-1133">Transmembrane helix</keyword>
<sequence>MATRFIGGESAHRSFWGGRSSKSQTRALLVCAGVTVVWMMFGGGAIALTAGVLASLVVIVGNLSTHRGSVLERREKRSRWRRRRKAGWDRFVPYTPETWAAAQAEAAAANGKRTAARVLAAVRSRPDGADGMGWLDSRTGHPGVAWHSPEGEQAYLSVAFELDGQLRGAESQRVQNSAQAGFGSLLASCAPADSLVRGVQSLTRVLPPDLALNERWVQEHMAADAPDEAVASYQEVLARTGKGTFVQKHIAVGRWPLTEEFKSKAALYGPGRDGWRALMEQEIAKIAASYRAARYGRVKPLTARAVVAMILHQQNPSRPPLMVADVDPRHMGVPSWDEWNGHWCQGVDPITGTDAVWGHRTARISADNVETGERTPYWLLSLLLAGGDGARTLSFQIEVVPAPSARQLAAKDVVRDTASAMAKARKGQLVDAETDVALRAAKARAADLEPGTGVHGSNWVGYITVSAQTQRELTNAAARLEQTASTSAGIQKLEWLDTFQSSASGTTWPIFRGLAPATPTMGARLLGRLAGKADKEEKVA</sequence>
<evidence type="ECO:0000256" key="1">
    <source>
        <dbReference type="SAM" id="Phobius"/>
    </source>
</evidence>
<gene>
    <name evidence="2" type="ORF">SPF06_19725</name>
</gene>
<organism evidence="2 3">
    <name type="scientific">Sinomonas terricola</name>
    <dbReference type="NCBI Taxonomy" id="3110330"/>
    <lineage>
        <taxon>Bacteria</taxon>
        <taxon>Bacillati</taxon>
        <taxon>Actinomycetota</taxon>
        <taxon>Actinomycetes</taxon>
        <taxon>Micrococcales</taxon>
        <taxon>Micrococcaceae</taxon>
        <taxon>Sinomonas</taxon>
    </lineage>
</organism>
<dbReference type="NCBIfam" id="NF042935">
    <property type="entry name" value="SCO6880_fam"/>
    <property type="match status" value="1"/>
</dbReference>
<proteinExistence type="predicted"/>
<accession>A0ABU5TB99</accession>
<dbReference type="Proteomes" id="UP001304769">
    <property type="component" value="Unassembled WGS sequence"/>
</dbReference>
<dbReference type="EMBL" id="JAYGGQ010000019">
    <property type="protein sequence ID" value="MEA5456958.1"/>
    <property type="molecule type" value="Genomic_DNA"/>
</dbReference>
<dbReference type="RefSeq" id="WP_323280869.1">
    <property type="nucleotide sequence ID" value="NZ_JAYGGQ010000019.1"/>
</dbReference>
<reference evidence="2 3" key="1">
    <citation type="submission" date="2023-12" db="EMBL/GenBank/DDBJ databases">
        <title>Sinomonas terricola sp. nov, isolated from litchi orchard soil in Guangdong, PR China.</title>
        <authorList>
            <person name="Jiaxin W."/>
            <person name="Yang Z."/>
            <person name="Honghui Z."/>
        </authorList>
    </citation>
    <scope>NUCLEOTIDE SEQUENCE [LARGE SCALE GENOMIC DNA]</scope>
    <source>
        <strain evidence="2 3">JGH33</strain>
    </source>
</reference>
<name>A0ABU5TB99_9MICC</name>
<evidence type="ECO:0000313" key="3">
    <source>
        <dbReference type="Proteomes" id="UP001304769"/>
    </source>
</evidence>
<keyword evidence="1" id="KW-0812">Transmembrane</keyword>
<comment type="caution">
    <text evidence="2">The sequence shown here is derived from an EMBL/GenBank/DDBJ whole genome shotgun (WGS) entry which is preliminary data.</text>
</comment>
<dbReference type="InterPro" id="IPR049978">
    <property type="entry name" value="SCO6880-like"/>
</dbReference>
<evidence type="ECO:0000313" key="2">
    <source>
        <dbReference type="EMBL" id="MEA5456958.1"/>
    </source>
</evidence>
<keyword evidence="1" id="KW-0472">Membrane</keyword>